<protein>
    <submittedName>
        <fullName evidence="2">Uncharacterized protein</fullName>
    </submittedName>
</protein>
<dbReference type="RefSeq" id="XP_007714103.1">
    <property type="nucleotide sequence ID" value="XM_007715913.1"/>
</dbReference>
<reference evidence="2 3" key="1">
    <citation type="journal article" date="2013" name="PLoS Genet.">
        <title>Comparative genome structure, secondary metabolite, and effector coding capacity across Cochliobolus pathogens.</title>
        <authorList>
            <person name="Condon B.J."/>
            <person name="Leng Y."/>
            <person name="Wu D."/>
            <person name="Bushley K.E."/>
            <person name="Ohm R.A."/>
            <person name="Otillar R."/>
            <person name="Martin J."/>
            <person name="Schackwitz W."/>
            <person name="Grimwood J."/>
            <person name="MohdZainudin N."/>
            <person name="Xue C."/>
            <person name="Wang R."/>
            <person name="Manning V.A."/>
            <person name="Dhillon B."/>
            <person name="Tu Z.J."/>
            <person name="Steffenson B.J."/>
            <person name="Salamov A."/>
            <person name="Sun H."/>
            <person name="Lowry S."/>
            <person name="LaButti K."/>
            <person name="Han J."/>
            <person name="Copeland A."/>
            <person name="Lindquist E."/>
            <person name="Barry K."/>
            <person name="Schmutz J."/>
            <person name="Baker S.E."/>
            <person name="Ciuffetti L.M."/>
            <person name="Grigoriev I.V."/>
            <person name="Zhong S."/>
            <person name="Turgeon B.G."/>
        </authorList>
    </citation>
    <scope>NUCLEOTIDE SEQUENCE [LARGE SCALE GENOMIC DNA]</scope>
    <source>
        <strain evidence="2 3">26-R-13</strain>
    </source>
</reference>
<evidence type="ECO:0000256" key="1">
    <source>
        <dbReference type="SAM" id="Phobius"/>
    </source>
</evidence>
<keyword evidence="1" id="KW-0472">Membrane</keyword>
<gene>
    <name evidence="2" type="ORF">COCCADRAFT_100849</name>
</gene>
<accession>W6Y1U1</accession>
<feature type="transmembrane region" description="Helical" evidence="1">
    <location>
        <begin position="44"/>
        <end position="61"/>
    </location>
</feature>
<evidence type="ECO:0000313" key="2">
    <source>
        <dbReference type="EMBL" id="EUC31595.1"/>
    </source>
</evidence>
<evidence type="ECO:0000313" key="3">
    <source>
        <dbReference type="Proteomes" id="UP000053841"/>
    </source>
</evidence>
<organism evidence="2 3">
    <name type="scientific">Cochliobolus carbonum (strain 26-R-13)</name>
    <name type="common">Maize leaf spot fungus</name>
    <name type="synonym">Bipolaris zeicola</name>
    <dbReference type="NCBI Taxonomy" id="930089"/>
    <lineage>
        <taxon>Eukaryota</taxon>
        <taxon>Fungi</taxon>
        <taxon>Dikarya</taxon>
        <taxon>Ascomycota</taxon>
        <taxon>Pezizomycotina</taxon>
        <taxon>Dothideomycetes</taxon>
        <taxon>Pleosporomycetidae</taxon>
        <taxon>Pleosporales</taxon>
        <taxon>Pleosporineae</taxon>
        <taxon>Pleosporaceae</taxon>
        <taxon>Bipolaris</taxon>
    </lineage>
</organism>
<dbReference type="GeneID" id="19142240"/>
<dbReference type="KEGG" id="bze:COCCADRAFT_100849"/>
<dbReference type="EMBL" id="KI964657">
    <property type="protein sequence ID" value="EUC31595.1"/>
    <property type="molecule type" value="Genomic_DNA"/>
</dbReference>
<name>W6Y1U1_COCC2</name>
<sequence>MIPDIFCFILVLLLVFISFDSQIVLKAFFASYFFLLSCSNWSTMYLWVHISCGRFFLFLFVRA</sequence>
<keyword evidence="3" id="KW-1185">Reference proteome</keyword>
<dbReference type="AlphaFoldDB" id="W6Y1U1"/>
<keyword evidence="1" id="KW-1133">Transmembrane helix</keyword>
<dbReference type="HOGENOM" id="CLU_2885451_0_0_1"/>
<dbReference type="Proteomes" id="UP000053841">
    <property type="component" value="Unassembled WGS sequence"/>
</dbReference>
<keyword evidence="1" id="KW-0812">Transmembrane</keyword>
<proteinExistence type="predicted"/>